<feature type="domain" description="Pili assembly chaperone N-terminal" evidence="2">
    <location>
        <begin position="25"/>
        <end position="141"/>
    </location>
</feature>
<organism evidence="3 4">
    <name type="scientific">Brucella intermedia</name>
    <dbReference type="NCBI Taxonomy" id="94625"/>
    <lineage>
        <taxon>Bacteria</taxon>
        <taxon>Pseudomonadati</taxon>
        <taxon>Pseudomonadota</taxon>
        <taxon>Alphaproteobacteria</taxon>
        <taxon>Hyphomicrobiales</taxon>
        <taxon>Brucellaceae</taxon>
        <taxon>Brucella/Ochrobactrum group</taxon>
        <taxon>Brucella</taxon>
    </lineage>
</organism>
<dbReference type="PANTHER" id="PTHR30251:SF4">
    <property type="entry name" value="SLR1668 PROTEIN"/>
    <property type="match status" value="1"/>
</dbReference>
<dbReference type="InterPro" id="IPR013783">
    <property type="entry name" value="Ig-like_fold"/>
</dbReference>
<dbReference type="SUPFAM" id="SSF49354">
    <property type="entry name" value="PapD-like"/>
    <property type="match status" value="1"/>
</dbReference>
<dbReference type="InterPro" id="IPR008962">
    <property type="entry name" value="PapD-like_sf"/>
</dbReference>
<evidence type="ECO:0000256" key="1">
    <source>
        <dbReference type="SAM" id="SignalP"/>
    </source>
</evidence>
<reference evidence="3 4" key="1">
    <citation type="journal article" date="2020" name="Biotechnol. Biofuels">
        <title>New insights from the biogas microbiome by comprehensive genome-resolved metagenomics of nearly 1600 species originating from multiple anaerobic digesters.</title>
        <authorList>
            <person name="Campanaro S."/>
            <person name="Treu L."/>
            <person name="Rodriguez-R L.M."/>
            <person name="Kovalovszki A."/>
            <person name="Ziels R.M."/>
            <person name="Maus I."/>
            <person name="Zhu X."/>
            <person name="Kougias P.G."/>
            <person name="Basile A."/>
            <person name="Luo G."/>
            <person name="Schluter A."/>
            <person name="Konstantinidis K.T."/>
            <person name="Angelidaki I."/>
        </authorList>
    </citation>
    <scope>NUCLEOTIDE SEQUENCE [LARGE SCALE GENOMIC DNA]</scope>
    <source>
        <strain evidence="3">AS04akNAM_66</strain>
    </source>
</reference>
<dbReference type="InterPro" id="IPR050643">
    <property type="entry name" value="Periplasmic_pilus_chap"/>
</dbReference>
<name>A0A7V6U1I0_9HYPH</name>
<dbReference type="AlphaFoldDB" id="A0A7V6U1I0"/>
<sequence>MSRISVLLAVVSGLVCVSSVQAASLQVSPISLDLTAPARTSSVTLRNNTDGTTNVQIRAYKWTQVAGVDQLMPANDVIVSPPAAALRPDTTYTIRVAHLGAPPQKIEQSYRLLIDELPDVNVHRRNTVINFATQYSIPVFFSDQSASADLSWKMQRKGKELVIEATNSGTRHAKVANLSASTLGARVSFGSGLNGYVLPGSTMRWAVAAGSIRTGDKVTIKAEGDDYAVNQSVVVSGH</sequence>
<accession>A0A7V6U1I0</accession>
<dbReference type="Pfam" id="PF00345">
    <property type="entry name" value="PapD_N"/>
    <property type="match status" value="1"/>
</dbReference>
<dbReference type="PANTHER" id="PTHR30251">
    <property type="entry name" value="PILUS ASSEMBLY CHAPERONE"/>
    <property type="match status" value="1"/>
</dbReference>
<protein>
    <submittedName>
        <fullName evidence="3">Molecular chaperone</fullName>
    </submittedName>
</protein>
<dbReference type="EMBL" id="DUMN01000579">
    <property type="protein sequence ID" value="HHV69953.1"/>
    <property type="molecule type" value="Genomic_DNA"/>
</dbReference>
<dbReference type="GO" id="GO:0071555">
    <property type="term" value="P:cell wall organization"/>
    <property type="evidence" value="ECO:0007669"/>
    <property type="project" value="InterPro"/>
</dbReference>
<feature type="chain" id="PRO_5030558031" evidence="1">
    <location>
        <begin position="23"/>
        <end position="238"/>
    </location>
</feature>
<dbReference type="Gene3D" id="2.60.40.10">
    <property type="entry name" value="Immunoglobulins"/>
    <property type="match status" value="2"/>
</dbReference>
<proteinExistence type="predicted"/>
<dbReference type="GO" id="GO:0030288">
    <property type="term" value="C:outer membrane-bounded periplasmic space"/>
    <property type="evidence" value="ECO:0007669"/>
    <property type="project" value="InterPro"/>
</dbReference>
<evidence type="ECO:0000259" key="2">
    <source>
        <dbReference type="Pfam" id="PF00345"/>
    </source>
</evidence>
<dbReference type="Proteomes" id="UP000551563">
    <property type="component" value="Unassembled WGS sequence"/>
</dbReference>
<keyword evidence="1" id="KW-0732">Signal</keyword>
<evidence type="ECO:0000313" key="3">
    <source>
        <dbReference type="EMBL" id="HHV69953.1"/>
    </source>
</evidence>
<dbReference type="InterPro" id="IPR016147">
    <property type="entry name" value="Pili_assmbl_chaperone_N"/>
</dbReference>
<evidence type="ECO:0000313" key="4">
    <source>
        <dbReference type="Proteomes" id="UP000551563"/>
    </source>
</evidence>
<gene>
    <name evidence="3" type="ORF">GXX48_20305</name>
</gene>
<comment type="caution">
    <text evidence="3">The sequence shown here is derived from an EMBL/GenBank/DDBJ whole genome shotgun (WGS) entry which is preliminary data.</text>
</comment>
<feature type="signal peptide" evidence="1">
    <location>
        <begin position="1"/>
        <end position="22"/>
    </location>
</feature>